<dbReference type="InterPro" id="IPR003356">
    <property type="entry name" value="DNA_methylase_A-5"/>
</dbReference>
<dbReference type="EMBL" id="JACVHF010000010">
    <property type="protein sequence ID" value="MBC9785088.1"/>
    <property type="molecule type" value="Genomic_DNA"/>
</dbReference>
<comment type="caution">
    <text evidence="8">The sequence shown here is derived from an EMBL/GenBank/DDBJ whole genome shotgun (WGS) entry which is preliminary data.</text>
</comment>
<dbReference type="PRINTS" id="PR00507">
    <property type="entry name" value="N12N6MTFRASE"/>
</dbReference>
<dbReference type="Proteomes" id="UP000617402">
    <property type="component" value="Unassembled WGS sequence"/>
</dbReference>
<evidence type="ECO:0000256" key="5">
    <source>
        <dbReference type="ARBA" id="ARBA00022747"/>
    </source>
</evidence>
<keyword evidence="8" id="KW-0255">Endonuclease</keyword>
<evidence type="ECO:0000259" key="7">
    <source>
        <dbReference type="Pfam" id="PF02384"/>
    </source>
</evidence>
<keyword evidence="8" id="KW-0540">Nuclease</keyword>
<name>A0ABR7T2T6_HELCL</name>
<comment type="catalytic activity">
    <reaction evidence="6">
        <text>a 2'-deoxyadenosine in DNA + S-adenosyl-L-methionine = an N(6)-methyl-2'-deoxyadenosine in DNA + S-adenosyl-L-homocysteine + H(+)</text>
        <dbReference type="Rhea" id="RHEA:15197"/>
        <dbReference type="Rhea" id="RHEA-COMP:12418"/>
        <dbReference type="Rhea" id="RHEA-COMP:12419"/>
        <dbReference type="ChEBI" id="CHEBI:15378"/>
        <dbReference type="ChEBI" id="CHEBI:57856"/>
        <dbReference type="ChEBI" id="CHEBI:59789"/>
        <dbReference type="ChEBI" id="CHEBI:90615"/>
        <dbReference type="ChEBI" id="CHEBI:90616"/>
        <dbReference type="EC" id="2.1.1.72"/>
    </reaction>
</comment>
<dbReference type="Gene3D" id="3.40.50.150">
    <property type="entry name" value="Vaccinia Virus protein VP39"/>
    <property type="match status" value="1"/>
</dbReference>
<dbReference type="RefSeq" id="WP_188040582.1">
    <property type="nucleotide sequence ID" value="NZ_JACVHF010000010.1"/>
</dbReference>
<evidence type="ECO:0000256" key="3">
    <source>
        <dbReference type="ARBA" id="ARBA00022679"/>
    </source>
</evidence>
<keyword evidence="8" id="KW-0378">Hydrolase</keyword>
<feature type="domain" description="DNA methylase adenine-specific" evidence="7">
    <location>
        <begin position="337"/>
        <end position="677"/>
    </location>
</feature>
<evidence type="ECO:0000256" key="1">
    <source>
        <dbReference type="ARBA" id="ARBA00011900"/>
    </source>
</evidence>
<reference evidence="8 9" key="1">
    <citation type="submission" date="2020-07" db="EMBL/GenBank/DDBJ databases">
        <title>Draft whole-genome sequence of Heliobacterium chlorum DSM 3682, type strain.</title>
        <authorList>
            <person name="Kyndt J.A."/>
            <person name="Meyer T.E."/>
            <person name="Imhoff J.F."/>
        </authorList>
    </citation>
    <scope>NUCLEOTIDE SEQUENCE [LARGE SCALE GENOMIC DNA]</scope>
    <source>
        <strain evidence="8 9">DSM 3682</strain>
    </source>
</reference>
<evidence type="ECO:0000256" key="2">
    <source>
        <dbReference type="ARBA" id="ARBA00022603"/>
    </source>
</evidence>
<keyword evidence="4" id="KW-0949">S-adenosyl-L-methionine</keyword>
<dbReference type="InterPro" id="IPR051537">
    <property type="entry name" value="DNA_Adenine_Mtase"/>
</dbReference>
<sequence length="718" mass="83616">MNWKEHVEQLVNSDQNKAVSVSLAKASVSYTDKITKHEDPKVISGDEEIVRLYLVHELINTLDYKPEHIEIEKRYEISLGRSTRLQKGENDLILRDDKGDVFYLFEVKSPKEFENGKKTIIGQLFGIAREEARKNKVYYLCYYTVDFNDGNIRDKAIIIDFQKYQEYDDWVQAGEPSVGNILLPGYSKPRIQPKIKGHEKFDLQKSITKEEINGIALDLHNVLWGGGGTNDSEIFYSLVNIILAKIQDESEREDGEEYHFQINAYGDNIENPEKVYERINELYKKALSQKLNVNDEKQLADARIIDRNKFPLNKLVYTIQALENYSFVEGRSSLDNTDILGGFFEQITRDGFKQNKGQFFTPTPIVKFICYALKIDELALDRLNKWGKLPYIIDPSVGSGTFLIEAMKAITKELKYKQNNKIKNSLQVRGWFEEHFMPHYKENRWAREYLYGAEINFDLGTAAKVNMILHGDGASNIFVQDGLKPFNEYRKNDVDKNVLQVQEPDMLYCNKDVNNAFDIVISNPPFSVNLDNETKKTLDKSFLFGSKKNSENLFIERWYQLLKEGGRLGVVLPESVYDTTENKYIRLFLFKYFTIKAVISLPQLTFEPYTSTKTSLLFAQKKSADEVKEWNKQWDKFTKEWSALKTKVENYIKVYIEGKDQEKLPSIKGHTEKEIRQNIERYLKYHIVSEDAILDIKSLLKKYLDEIEETGKYDKDFN</sequence>
<keyword evidence="9" id="KW-1185">Reference proteome</keyword>
<keyword evidence="5" id="KW-0680">Restriction system</keyword>
<gene>
    <name evidence="8" type="ORF">H1S01_11270</name>
</gene>
<protein>
    <recommendedName>
        <fullName evidence="1">site-specific DNA-methyltransferase (adenine-specific)</fullName>
        <ecNumber evidence="1">2.1.1.72</ecNumber>
    </recommendedName>
</protein>
<dbReference type="PANTHER" id="PTHR42933">
    <property type="entry name" value="SLR6095 PROTEIN"/>
    <property type="match status" value="1"/>
</dbReference>
<dbReference type="GO" id="GO:0004519">
    <property type="term" value="F:endonuclease activity"/>
    <property type="evidence" value="ECO:0007669"/>
    <property type="project" value="UniProtKB-KW"/>
</dbReference>
<evidence type="ECO:0000313" key="9">
    <source>
        <dbReference type="Proteomes" id="UP000617402"/>
    </source>
</evidence>
<dbReference type="PROSITE" id="PS00092">
    <property type="entry name" value="N6_MTASE"/>
    <property type="match status" value="1"/>
</dbReference>
<accession>A0ABR7T2T6</accession>
<dbReference type="InterPro" id="IPR002052">
    <property type="entry name" value="DNA_methylase_N6_adenine_CS"/>
</dbReference>
<dbReference type="InterPro" id="IPR029063">
    <property type="entry name" value="SAM-dependent_MTases_sf"/>
</dbReference>
<evidence type="ECO:0000313" key="8">
    <source>
        <dbReference type="EMBL" id="MBC9785088.1"/>
    </source>
</evidence>
<evidence type="ECO:0000256" key="4">
    <source>
        <dbReference type="ARBA" id="ARBA00022691"/>
    </source>
</evidence>
<dbReference type="Pfam" id="PF02384">
    <property type="entry name" value="N6_Mtase"/>
    <property type="match status" value="1"/>
</dbReference>
<keyword evidence="2" id="KW-0489">Methyltransferase</keyword>
<dbReference type="PANTHER" id="PTHR42933:SF1">
    <property type="entry name" value="SITE-SPECIFIC DNA-METHYLTRANSFERASE (ADENINE-SPECIFIC)"/>
    <property type="match status" value="1"/>
</dbReference>
<keyword evidence="3" id="KW-0808">Transferase</keyword>
<dbReference type="EC" id="2.1.1.72" evidence="1"/>
<dbReference type="SUPFAM" id="SSF53335">
    <property type="entry name" value="S-adenosyl-L-methionine-dependent methyltransferases"/>
    <property type="match status" value="1"/>
</dbReference>
<evidence type="ECO:0000256" key="6">
    <source>
        <dbReference type="ARBA" id="ARBA00047942"/>
    </source>
</evidence>
<organism evidence="8 9">
    <name type="scientific">Heliobacterium chlorum</name>
    <dbReference type="NCBI Taxonomy" id="2698"/>
    <lineage>
        <taxon>Bacteria</taxon>
        <taxon>Bacillati</taxon>
        <taxon>Bacillota</taxon>
        <taxon>Clostridia</taxon>
        <taxon>Eubacteriales</taxon>
        <taxon>Heliobacteriaceae</taxon>
        <taxon>Heliobacterium</taxon>
    </lineage>
</organism>
<proteinExistence type="predicted"/>